<reference evidence="7" key="1">
    <citation type="submission" date="2020-07" db="EMBL/GenBank/DDBJ databases">
        <title>Huge and variable diversity of episymbiotic CPR bacteria and DPANN archaea in groundwater ecosystems.</title>
        <authorList>
            <person name="He C.Y."/>
            <person name="Keren R."/>
            <person name="Whittaker M."/>
            <person name="Farag I.F."/>
            <person name="Doudna J."/>
            <person name="Cate J.H.D."/>
            <person name="Banfield J.F."/>
        </authorList>
    </citation>
    <scope>NUCLEOTIDE SEQUENCE</scope>
    <source>
        <strain evidence="7">NC_groundwater_763_Ag_S-0.2um_68_21</strain>
    </source>
</reference>
<keyword evidence="1" id="KW-0004">4Fe-4S</keyword>
<name>A0A932HZH6_UNCTE</name>
<evidence type="ECO:0000313" key="7">
    <source>
        <dbReference type="EMBL" id="MBI3126651.1"/>
    </source>
</evidence>
<keyword evidence="3" id="KW-0408">Iron</keyword>
<evidence type="ECO:0000256" key="2">
    <source>
        <dbReference type="ARBA" id="ARBA00022723"/>
    </source>
</evidence>
<evidence type="ECO:0000313" key="8">
    <source>
        <dbReference type="Proteomes" id="UP000782312"/>
    </source>
</evidence>
<dbReference type="EMBL" id="JACPUR010000007">
    <property type="protein sequence ID" value="MBI3126651.1"/>
    <property type="molecule type" value="Genomic_DNA"/>
</dbReference>
<feature type="region of interest" description="Disordered" evidence="5">
    <location>
        <begin position="205"/>
        <end position="235"/>
    </location>
</feature>
<dbReference type="PANTHER" id="PTHR40101">
    <property type="entry name" value="CONSERVED PROTEIN"/>
    <property type="match status" value="1"/>
</dbReference>
<comment type="caution">
    <text evidence="7">The sequence shown here is derived from an EMBL/GenBank/DDBJ whole genome shotgun (WGS) entry which is preliminary data.</text>
</comment>
<sequence length="235" mass="25807">MLSGIERIKAGAVRTVAELCAAAAVTAPKSGGQLFLKGRPLFIETVIVDDKPTLKRLAEWMRARGRERRQEIWFRDAAMAERIDAVLFIGLKDWYPPIYDCGMCGYATCAEFMEAAKALRERSADLEFMGPQCNLRNVDLGIAVGSAAKAASLNNVDSRCQTRIAVAARKLGLIQAEAAVALSLSVTHKNPGFDNRMPPVDFEAEPVRSLPGTGTRPVKTPQGRWEHLPHYVPEE</sequence>
<feature type="compositionally biased region" description="Basic and acidic residues" evidence="5">
    <location>
        <begin position="224"/>
        <end position="235"/>
    </location>
</feature>
<accession>A0A932HZH6</accession>
<organism evidence="7 8">
    <name type="scientific">Tectimicrobiota bacterium</name>
    <dbReference type="NCBI Taxonomy" id="2528274"/>
    <lineage>
        <taxon>Bacteria</taxon>
        <taxon>Pseudomonadati</taxon>
        <taxon>Nitrospinota/Tectimicrobiota group</taxon>
        <taxon>Candidatus Tectimicrobiota</taxon>
    </lineage>
</organism>
<evidence type="ECO:0000256" key="4">
    <source>
        <dbReference type="ARBA" id="ARBA00023014"/>
    </source>
</evidence>
<evidence type="ECO:0000256" key="5">
    <source>
        <dbReference type="SAM" id="MobiDB-lite"/>
    </source>
</evidence>
<evidence type="ECO:0000256" key="3">
    <source>
        <dbReference type="ARBA" id="ARBA00023004"/>
    </source>
</evidence>
<dbReference type="GO" id="GO:0051539">
    <property type="term" value="F:4 iron, 4 sulfur cluster binding"/>
    <property type="evidence" value="ECO:0007669"/>
    <property type="project" value="UniProtKB-KW"/>
</dbReference>
<dbReference type="Pfam" id="PF09918">
    <property type="entry name" value="DUF2148"/>
    <property type="match status" value="1"/>
</dbReference>
<evidence type="ECO:0000259" key="6">
    <source>
        <dbReference type="PROSITE" id="PS51656"/>
    </source>
</evidence>
<dbReference type="PROSITE" id="PS51656">
    <property type="entry name" value="4FE4S"/>
    <property type="match status" value="1"/>
</dbReference>
<dbReference type="Proteomes" id="UP000782312">
    <property type="component" value="Unassembled WGS sequence"/>
</dbReference>
<keyword evidence="4" id="KW-0411">Iron-sulfur</keyword>
<dbReference type="InterPro" id="IPR019224">
    <property type="entry name" value="DUF2148"/>
</dbReference>
<dbReference type="InterPro" id="IPR007202">
    <property type="entry name" value="4Fe-4S_dom"/>
</dbReference>
<evidence type="ECO:0000256" key="1">
    <source>
        <dbReference type="ARBA" id="ARBA00022485"/>
    </source>
</evidence>
<proteinExistence type="predicted"/>
<gene>
    <name evidence="7" type="ORF">HYZ11_03500</name>
</gene>
<dbReference type="Pfam" id="PF04060">
    <property type="entry name" value="FeS"/>
    <property type="match status" value="1"/>
</dbReference>
<dbReference type="PANTHER" id="PTHR40101:SF1">
    <property type="entry name" value="4FE-4S DOMAIN-CONTAINING PROTEIN"/>
    <property type="match status" value="1"/>
</dbReference>
<dbReference type="GO" id="GO:0046872">
    <property type="term" value="F:metal ion binding"/>
    <property type="evidence" value="ECO:0007669"/>
    <property type="project" value="UniProtKB-KW"/>
</dbReference>
<keyword evidence="2" id="KW-0479">Metal-binding</keyword>
<protein>
    <recommendedName>
        <fullName evidence="6">4Fe-4S domain-containing protein</fullName>
    </recommendedName>
</protein>
<feature type="domain" description="4Fe-4S" evidence="6">
    <location>
        <begin position="75"/>
        <end position="150"/>
    </location>
</feature>
<dbReference type="AlphaFoldDB" id="A0A932HZH6"/>